<gene>
    <name evidence="1" type="ORF">PVAP13_8NG186803</name>
</gene>
<reference evidence="1" key="1">
    <citation type="submission" date="2020-05" db="EMBL/GenBank/DDBJ databases">
        <title>WGS assembly of Panicum virgatum.</title>
        <authorList>
            <person name="Lovell J.T."/>
            <person name="Jenkins J."/>
            <person name="Shu S."/>
            <person name="Juenger T.E."/>
            <person name="Schmutz J."/>
        </authorList>
    </citation>
    <scope>NUCLEOTIDE SEQUENCE</scope>
    <source>
        <strain evidence="1">AP13</strain>
    </source>
</reference>
<dbReference type="EMBL" id="CM029052">
    <property type="protein sequence ID" value="KAG2557308.1"/>
    <property type="molecule type" value="Genomic_DNA"/>
</dbReference>
<sequence>MEGLENTTRDALGNDTNHSTRLLSVEYGFSKAQDDDSKYEREASKQWREVLELSRDFESLTAKDEKSGASEAGHDAGVLEDLPAQQFCLGSWIGSTTMPGTSRSTKRRRKPAAELIRRKVATSRPCHGSLLAAPQTPSVAGPSTSDMGVFGSSAVTHLTSLQCPALPPTTPCSMYTFMATACPHLHLPSTARTKDENGADEEVSYD</sequence>
<evidence type="ECO:0000313" key="1">
    <source>
        <dbReference type="EMBL" id="KAG2557308.1"/>
    </source>
</evidence>
<comment type="caution">
    <text evidence="1">The sequence shown here is derived from an EMBL/GenBank/DDBJ whole genome shotgun (WGS) entry which is preliminary data.</text>
</comment>
<evidence type="ECO:0000313" key="2">
    <source>
        <dbReference type="Proteomes" id="UP000823388"/>
    </source>
</evidence>
<proteinExistence type="predicted"/>
<dbReference type="AlphaFoldDB" id="A0A8T0P8J0"/>
<protein>
    <submittedName>
        <fullName evidence="1">Uncharacterized protein</fullName>
    </submittedName>
</protein>
<accession>A0A8T0P8J0</accession>
<name>A0A8T0P8J0_PANVG</name>
<organism evidence="1 2">
    <name type="scientific">Panicum virgatum</name>
    <name type="common">Blackwell switchgrass</name>
    <dbReference type="NCBI Taxonomy" id="38727"/>
    <lineage>
        <taxon>Eukaryota</taxon>
        <taxon>Viridiplantae</taxon>
        <taxon>Streptophyta</taxon>
        <taxon>Embryophyta</taxon>
        <taxon>Tracheophyta</taxon>
        <taxon>Spermatophyta</taxon>
        <taxon>Magnoliopsida</taxon>
        <taxon>Liliopsida</taxon>
        <taxon>Poales</taxon>
        <taxon>Poaceae</taxon>
        <taxon>PACMAD clade</taxon>
        <taxon>Panicoideae</taxon>
        <taxon>Panicodae</taxon>
        <taxon>Paniceae</taxon>
        <taxon>Panicinae</taxon>
        <taxon>Panicum</taxon>
        <taxon>Panicum sect. Hiantes</taxon>
    </lineage>
</organism>
<keyword evidence="2" id="KW-1185">Reference proteome</keyword>
<dbReference type="Proteomes" id="UP000823388">
    <property type="component" value="Chromosome 8N"/>
</dbReference>